<dbReference type="Pfam" id="PF23259">
    <property type="entry name" value="CHX17_C"/>
    <property type="match status" value="1"/>
</dbReference>
<feature type="transmembrane region" description="Helical" evidence="10">
    <location>
        <begin position="47"/>
        <end position="67"/>
    </location>
</feature>
<dbReference type="Gramene" id="mRNA:MD07G0188300">
    <property type="protein sequence ID" value="mRNA:MD07G0188300"/>
    <property type="gene ID" value="MD07G0188300"/>
</dbReference>
<feature type="domain" description="Cation/H(+) antiporter C-terminal" evidence="13">
    <location>
        <begin position="637"/>
        <end position="777"/>
    </location>
</feature>
<protein>
    <submittedName>
        <fullName evidence="14">Uncharacterized protein</fullName>
    </submittedName>
</protein>
<dbReference type="InterPro" id="IPR038770">
    <property type="entry name" value="Na+/solute_symporter_sf"/>
</dbReference>
<feature type="transmembrane region" description="Helical" evidence="10">
    <location>
        <begin position="174"/>
        <end position="196"/>
    </location>
</feature>
<dbReference type="PANTHER" id="PTHR32468:SF35">
    <property type="entry name" value="CATION_H+ EXCHANGER DOMAIN-CONTAINING PROTEIN"/>
    <property type="match status" value="1"/>
</dbReference>
<evidence type="ECO:0000256" key="9">
    <source>
        <dbReference type="ARBA" id="ARBA00038341"/>
    </source>
</evidence>
<dbReference type="InterPro" id="IPR050794">
    <property type="entry name" value="CPA2_transporter"/>
</dbReference>
<dbReference type="Gene3D" id="1.20.1530.20">
    <property type="match status" value="1"/>
</dbReference>
<sequence length="819" mass="89893">MGLNINALVGDIEQAIDNVTLVCQNPYGSIASRGVFRHENPLASSTSLLLVQLSIITLVSQLINLCFKPLGQSTLVSQMFGGVIFGPSLLGHKKQISNTIFPIKSANVFETIATFGLMFFLFSTGVKLNAGRTIRPERRAVSIALSMFFFTLALPLCLAMTMRKYVAMDETLRSALPTITTSQVISSSPVVGCLLTELRLMNTDLGRLALSVTMFSDVIGIIMVGMAMAILGNKTKTALVPVLEIITALAFVLSIIYLFRPAILWMLNRIEEGKSVKESYTITIFLFVLVCGFLSELISQHYLLGPLVLGYVVPAGPPLGSALVMKLEILATGLFYPTYLANSGLRTNIFRVNPRSTWIMGVLVLFSALVKVGAVMLPATYFDVPTHDAFVLGIILNAKGITELVMYNIWKQGKILTDQEFALSVFSVIVMTAIVTPLIKFLYDPSKKYAALKRSTIQHLKRESELRILACIHNQDSVPTLINVLEVTNATEANPVAVIGLVLTELVGQTNPILVAHQPRDNFDNNTAMSCHIVKALRQYEQHSQGRASLQAFTSISQYITMHDDVCRVAMEKRANLVILPFHKQWAVDGNIGTVNRALQSMNMNVLEMAPCSVGILVDRGLLGGSVSVLTNQYTFHVAVIFIGGADDAEALAYGARMARHPSVDLTVARFLLFGDENSKDRKRESDLVEEYRLANADNERFVVVEEVVRDGARLSAVIKSMVDCFDLMLVGMHHQDSPLLSGLGEWSECPELGIIGDMLASPDFQCSLSVLVLQQQRIGGKPVNRNQAVDREPLIHEAPPEETLRGSWTITVSENGRK</sequence>
<feature type="transmembrane region" description="Helical" evidence="10">
    <location>
        <begin position="111"/>
        <end position="128"/>
    </location>
</feature>
<evidence type="ECO:0000259" key="11">
    <source>
        <dbReference type="Pfam" id="PF00999"/>
    </source>
</evidence>
<keyword evidence="7" id="KW-0406">Ion transport</keyword>
<feature type="transmembrane region" description="Helical" evidence="10">
    <location>
        <begin position="318"/>
        <end position="336"/>
    </location>
</feature>
<dbReference type="GO" id="GO:0006885">
    <property type="term" value="P:regulation of pH"/>
    <property type="evidence" value="ECO:0007669"/>
    <property type="project" value="TreeGrafter"/>
</dbReference>
<keyword evidence="2" id="KW-0813">Transport</keyword>
<dbReference type="GO" id="GO:0012505">
    <property type="term" value="C:endomembrane system"/>
    <property type="evidence" value="ECO:0007669"/>
    <property type="project" value="TreeGrafter"/>
</dbReference>
<evidence type="ECO:0000313" key="14">
    <source>
        <dbReference type="EMBL" id="RXH94708.1"/>
    </source>
</evidence>
<feature type="transmembrane region" description="Helical" evidence="10">
    <location>
        <begin position="421"/>
        <end position="443"/>
    </location>
</feature>
<dbReference type="STRING" id="3750.A0A498JGA2"/>
<name>A0A498JGA2_MALDO</name>
<evidence type="ECO:0000256" key="3">
    <source>
        <dbReference type="ARBA" id="ARBA00022538"/>
    </source>
</evidence>
<comment type="similarity">
    <text evidence="9">Belongs to the monovalent cation:proton antiporter 2 (CPA2) transporter (TC 2.A.37) family. CHX (TC 2.A.37.4) subfamily.</text>
</comment>
<dbReference type="Proteomes" id="UP000290289">
    <property type="component" value="Chromosome 7"/>
</dbReference>
<dbReference type="InterPro" id="IPR006153">
    <property type="entry name" value="Cation/H_exchanger_TM"/>
</dbReference>
<gene>
    <name evidence="14" type="ORF">DVH24_024392</name>
</gene>
<keyword evidence="15" id="KW-1185">Reference proteome</keyword>
<proteinExistence type="inferred from homology"/>
<dbReference type="AlphaFoldDB" id="A0A498JGA2"/>
<dbReference type="GO" id="GO:0006813">
    <property type="term" value="P:potassium ion transport"/>
    <property type="evidence" value="ECO:0007669"/>
    <property type="project" value="UniProtKB-KW"/>
</dbReference>
<feature type="transmembrane region" description="Helical" evidence="10">
    <location>
        <begin position="389"/>
        <end position="409"/>
    </location>
</feature>
<feature type="domain" description="Cation/H(+) antiporter central" evidence="12">
    <location>
        <begin position="523"/>
        <end position="627"/>
    </location>
</feature>
<evidence type="ECO:0000256" key="5">
    <source>
        <dbReference type="ARBA" id="ARBA00022958"/>
    </source>
</evidence>
<dbReference type="SMR" id="A0A498JGA2"/>
<evidence type="ECO:0000256" key="1">
    <source>
        <dbReference type="ARBA" id="ARBA00004141"/>
    </source>
</evidence>
<comment type="caution">
    <text evidence="14">The sequence shown here is derived from an EMBL/GenBank/DDBJ whole genome shotgun (WGS) entry which is preliminary data.</text>
</comment>
<dbReference type="GO" id="GO:0016020">
    <property type="term" value="C:membrane"/>
    <property type="evidence" value="ECO:0007669"/>
    <property type="project" value="UniProtKB-SubCell"/>
</dbReference>
<evidence type="ECO:0000256" key="2">
    <source>
        <dbReference type="ARBA" id="ARBA00022448"/>
    </source>
</evidence>
<dbReference type="InterPro" id="IPR057290">
    <property type="entry name" value="CHX17_C"/>
</dbReference>
<feature type="transmembrane region" description="Helical" evidence="10">
    <location>
        <begin position="140"/>
        <end position="162"/>
    </location>
</feature>
<keyword evidence="3" id="KW-0633">Potassium transport</keyword>
<dbReference type="GO" id="GO:1902600">
    <property type="term" value="P:proton transmembrane transport"/>
    <property type="evidence" value="ECO:0007669"/>
    <property type="project" value="InterPro"/>
</dbReference>
<accession>A0A498JGA2</accession>
<keyword evidence="4 10" id="KW-0812">Transmembrane</keyword>
<feature type="domain" description="Cation/H+ exchanger transmembrane" evidence="11">
    <location>
        <begin position="57"/>
        <end position="438"/>
    </location>
</feature>
<evidence type="ECO:0000256" key="4">
    <source>
        <dbReference type="ARBA" id="ARBA00022692"/>
    </source>
</evidence>
<evidence type="ECO:0000256" key="7">
    <source>
        <dbReference type="ARBA" id="ARBA00023065"/>
    </source>
</evidence>
<reference evidence="14 15" key="1">
    <citation type="submission" date="2018-10" db="EMBL/GenBank/DDBJ databases">
        <title>A high-quality apple genome assembly.</title>
        <authorList>
            <person name="Hu J."/>
        </authorList>
    </citation>
    <scope>NUCLEOTIDE SEQUENCE [LARGE SCALE GENOMIC DNA]</scope>
    <source>
        <strain evidence="15">cv. HFTH1</strain>
        <tissue evidence="14">Young leaf</tissue>
    </source>
</reference>
<evidence type="ECO:0000256" key="6">
    <source>
        <dbReference type="ARBA" id="ARBA00022989"/>
    </source>
</evidence>
<comment type="subcellular location">
    <subcellularLocation>
        <location evidence="1">Membrane</location>
        <topology evidence="1">Multi-pass membrane protein</topology>
    </subcellularLocation>
</comment>
<feature type="transmembrane region" description="Helical" evidence="10">
    <location>
        <begin position="208"/>
        <end position="232"/>
    </location>
</feature>
<dbReference type="Pfam" id="PF23256">
    <property type="entry name" value="CHX17_2nd"/>
    <property type="match status" value="1"/>
</dbReference>
<evidence type="ECO:0000313" key="15">
    <source>
        <dbReference type="Proteomes" id="UP000290289"/>
    </source>
</evidence>
<feature type="transmembrane region" description="Helical" evidence="10">
    <location>
        <begin position="280"/>
        <end position="298"/>
    </location>
</feature>
<feature type="transmembrane region" description="Helical" evidence="10">
    <location>
        <begin position="74"/>
        <end position="91"/>
    </location>
</feature>
<evidence type="ECO:0000259" key="13">
    <source>
        <dbReference type="Pfam" id="PF23259"/>
    </source>
</evidence>
<feature type="transmembrane region" description="Helical" evidence="10">
    <location>
        <begin position="238"/>
        <end position="259"/>
    </location>
</feature>
<evidence type="ECO:0000256" key="8">
    <source>
        <dbReference type="ARBA" id="ARBA00023136"/>
    </source>
</evidence>
<dbReference type="Pfam" id="PF00999">
    <property type="entry name" value="Na_H_Exchanger"/>
    <property type="match status" value="1"/>
</dbReference>
<feature type="transmembrane region" description="Helical" evidence="10">
    <location>
        <begin position="357"/>
        <end position="377"/>
    </location>
</feature>
<dbReference type="OrthoDB" id="2687058at2759"/>
<dbReference type="InterPro" id="IPR057291">
    <property type="entry name" value="CHX17_2nd"/>
</dbReference>
<keyword evidence="5" id="KW-0630">Potassium</keyword>
<dbReference type="EMBL" id="RDQH01000333">
    <property type="protein sequence ID" value="RXH94708.1"/>
    <property type="molecule type" value="Genomic_DNA"/>
</dbReference>
<keyword evidence="8 10" id="KW-0472">Membrane</keyword>
<evidence type="ECO:0000256" key="10">
    <source>
        <dbReference type="SAM" id="Phobius"/>
    </source>
</evidence>
<organism evidence="14 15">
    <name type="scientific">Malus domestica</name>
    <name type="common">Apple</name>
    <name type="synonym">Pyrus malus</name>
    <dbReference type="NCBI Taxonomy" id="3750"/>
    <lineage>
        <taxon>Eukaryota</taxon>
        <taxon>Viridiplantae</taxon>
        <taxon>Streptophyta</taxon>
        <taxon>Embryophyta</taxon>
        <taxon>Tracheophyta</taxon>
        <taxon>Spermatophyta</taxon>
        <taxon>Magnoliopsida</taxon>
        <taxon>eudicotyledons</taxon>
        <taxon>Gunneridae</taxon>
        <taxon>Pentapetalae</taxon>
        <taxon>rosids</taxon>
        <taxon>fabids</taxon>
        <taxon>Rosales</taxon>
        <taxon>Rosaceae</taxon>
        <taxon>Amygdaloideae</taxon>
        <taxon>Maleae</taxon>
        <taxon>Malus</taxon>
    </lineage>
</organism>
<keyword evidence="6 10" id="KW-1133">Transmembrane helix</keyword>
<evidence type="ECO:0000259" key="12">
    <source>
        <dbReference type="Pfam" id="PF23256"/>
    </source>
</evidence>
<dbReference type="PANTHER" id="PTHR32468">
    <property type="entry name" value="CATION/H + ANTIPORTER"/>
    <property type="match status" value="1"/>
</dbReference>
<dbReference type="GO" id="GO:0015297">
    <property type="term" value="F:antiporter activity"/>
    <property type="evidence" value="ECO:0007669"/>
    <property type="project" value="InterPro"/>
</dbReference>